<keyword evidence="1" id="KW-1133">Transmembrane helix</keyword>
<evidence type="ECO:0000259" key="2">
    <source>
        <dbReference type="Pfam" id="PF00892"/>
    </source>
</evidence>
<dbReference type="PANTHER" id="PTHR22911">
    <property type="entry name" value="ACYL-MALONYL CONDENSING ENZYME-RELATED"/>
    <property type="match status" value="1"/>
</dbReference>
<dbReference type="PANTHER" id="PTHR22911:SF137">
    <property type="entry name" value="SOLUTE CARRIER FAMILY 35 MEMBER G2-RELATED"/>
    <property type="match status" value="1"/>
</dbReference>
<dbReference type="Proteomes" id="UP000217265">
    <property type="component" value="Chromosome"/>
</dbReference>
<dbReference type="Gene3D" id="1.10.3730.20">
    <property type="match status" value="1"/>
</dbReference>
<keyword evidence="1" id="KW-0812">Transmembrane</keyword>
<organism evidence="3 4">
    <name type="scientific">Nibricoccus aquaticus</name>
    <dbReference type="NCBI Taxonomy" id="2576891"/>
    <lineage>
        <taxon>Bacteria</taxon>
        <taxon>Pseudomonadati</taxon>
        <taxon>Verrucomicrobiota</taxon>
        <taxon>Opitutia</taxon>
        <taxon>Opitutales</taxon>
        <taxon>Opitutaceae</taxon>
        <taxon>Nibricoccus</taxon>
    </lineage>
</organism>
<dbReference type="RefSeq" id="WP_096056766.1">
    <property type="nucleotide sequence ID" value="NZ_CP023344.1"/>
</dbReference>
<feature type="transmembrane region" description="Helical" evidence="1">
    <location>
        <begin position="188"/>
        <end position="210"/>
    </location>
</feature>
<feature type="transmembrane region" description="Helical" evidence="1">
    <location>
        <begin position="222"/>
        <end position="244"/>
    </location>
</feature>
<reference evidence="3 4" key="1">
    <citation type="submission" date="2017-09" db="EMBL/GenBank/DDBJ databases">
        <title>Complete genome sequence of Verrucomicrobial strain HZ-65, isolated from freshwater.</title>
        <authorList>
            <person name="Choi A."/>
        </authorList>
    </citation>
    <scope>NUCLEOTIDE SEQUENCE [LARGE SCALE GENOMIC DNA]</scope>
    <source>
        <strain evidence="3 4">HZ-65</strain>
    </source>
</reference>
<dbReference type="InterPro" id="IPR000620">
    <property type="entry name" value="EamA_dom"/>
</dbReference>
<dbReference type="Pfam" id="PF00892">
    <property type="entry name" value="EamA"/>
    <property type="match status" value="1"/>
</dbReference>
<evidence type="ECO:0000256" key="1">
    <source>
        <dbReference type="SAM" id="Phobius"/>
    </source>
</evidence>
<name>A0A290Q8U9_9BACT</name>
<dbReference type="SUPFAM" id="SSF103481">
    <property type="entry name" value="Multidrug resistance efflux transporter EmrE"/>
    <property type="match status" value="2"/>
</dbReference>
<feature type="transmembrane region" description="Helical" evidence="1">
    <location>
        <begin position="280"/>
        <end position="297"/>
    </location>
</feature>
<accession>A0A290Q8U9</accession>
<feature type="transmembrane region" description="Helical" evidence="1">
    <location>
        <begin position="100"/>
        <end position="120"/>
    </location>
</feature>
<feature type="transmembrane region" description="Helical" evidence="1">
    <location>
        <begin position="159"/>
        <end position="176"/>
    </location>
</feature>
<feature type="transmembrane region" description="Helical" evidence="1">
    <location>
        <begin position="256"/>
        <end position="274"/>
    </location>
</feature>
<feature type="transmembrane region" description="Helical" evidence="1">
    <location>
        <begin position="73"/>
        <end position="94"/>
    </location>
</feature>
<evidence type="ECO:0000313" key="3">
    <source>
        <dbReference type="EMBL" id="ATC65135.1"/>
    </source>
</evidence>
<feature type="transmembrane region" description="Helical" evidence="1">
    <location>
        <begin position="127"/>
        <end position="147"/>
    </location>
</feature>
<dbReference type="InterPro" id="IPR037185">
    <property type="entry name" value="EmrE-like"/>
</dbReference>
<dbReference type="AlphaFoldDB" id="A0A290Q8U9"/>
<dbReference type="OrthoDB" id="244774at2"/>
<proteinExistence type="predicted"/>
<gene>
    <name evidence="3" type="ORF">CMV30_14885</name>
</gene>
<evidence type="ECO:0000313" key="4">
    <source>
        <dbReference type="Proteomes" id="UP000217265"/>
    </source>
</evidence>
<protein>
    <recommendedName>
        <fullName evidence="2">EamA domain-containing protein</fullName>
    </recommendedName>
</protein>
<keyword evidence="4" id="KW-1185">Reference proteome</keyword>
<sequence length="298" mass="32756">MHWVIASLVSAFFLGCYELSTKHAVRENAVLPVLFFANVCSSTVWLTLMALGRMQPETLPAIMHVESMTWAQHGLLLIKSTIVAASWICSYFAVKHLPVSIASPIRATGPVWTFVGALFVLGERLSLLEIAGVATTLVSFVGLSVAGRKEGIHFHKDKWIGWLVAGTLLGALSGLYDKFLLGRQGFGAATVQAWFSIYLALLFLPLAIGWKLRWWPRNVFHWRWSIVLVSFALLIADFVYFNALRDPEARVAIVSSLRRGSTLVAFAGGIWIYKETNGRAKLPAVIGVLAGIVLTVMG</sequence>
<feature type="transmembrane region" description="Helical" evidence="1">
    <location>
        <begin position="30"/>
        <end position="52"/>
    </location>
</feature>
<feature type="domain" description="EamA" evidence="2">
    <location>
        <begin position="3"/>
        <end position="143"/>
    </location>
</feature>
<dbReference type="GO" id="GO:0016020">
    <property type="term" value="C:membrane"/>
    <property type="evidence" value="ECO:0007669"/>
    <property type="project" value="InterPro"/>
</dbReference>
<dbReference type="EMBL" id="CP023344">
    <property type="protein sequence ID" value="ATC65135.1"/>
    <property type="molecule type" value="Genomic_DNA"/>
</dbReference>
<keyword evidence="1" id="KW-0472">Membrane</keyword>
<dbReference type="KEGG" id="vbh:CMV30_14885"/>